<dbReference type="EMBL" id="JAWDGP010004391">
    <property type="protein sequence ID" value="KAK3764800.1"/>
    <property type="molecule type" value="Genomic_DNA"/>
</dbReference>
<dbReference type="InterPro" id="IPR052638">
    <property type="entry name" value="PiggyBac_TE-derived"/>
</dbReference>
<dbReference type="PANTHER" id="PTHR47055:SF3">
    <property type="entry name" value="PHORBOL-ESTER_DAG-TYPE DOMAIN-CONTAINING PROTEIN"/>
    <property type="match status" value="1"/>
</dbReference>
<evidence type="ECO:0000259" key="1">
    <source>
        <dbReference type="Pfam" id="PF13843"/>
    </source>
</evidence>
<comment type="caution">
    <text evidence="2">The sequence shown here is derived from an EMBL/GenBank/DDBJ whole genome shotgun (WGS) entry which is preliminary data.</text>
</comment>
<dbReference type="Proteomes" id="UP001283361">
    <property type="component" value="Unassembled WGS sequence"/>
</dbReference>
<feature type="domain" description="PiggyBac transposable element-derived protein" evidence="1">
    <location>
        <begin position="1"/>
        <end position="160"/>
    </location>
</feature>
<keyword evidence="3" id="KW-1185">Reference proteome</keyword>
<dbReference type="InterPro" id="IPR029526">
    <property type="entry name" value="PGBD"/>
</dbReference>
<sequence>MIPYYGKNSLKQHIKGKSIRFGYKQWVIATPLGYACHLKPYQGAGTGLDKQYGPGYGVAIGLVGYLPQGPRYHVFFDNFFTSLRRLKGLSDLGIAATGTIRSNRTDKCPIDIKALNKRQRGSFDFRHDREDDLIVCSWNDNSVVTLASNNDTVEPLTKKRKKFCLINQT</sequence>
<proteinExistence type="predicted"/>
<organism evidence="2 3">
    <name type="scientific">Elysia crispata</name>
    <name type="common">lettuce slug</name>
    <dbReference type="NCBI Taxonomy" id="231223"/>
    <lineage>
        <taxon>Eukaryota</taxon>
        <taxon>Metazoa</taxon>
        <taxon>Spiralia</taxon>
        <taxon>Lophotrochozoa</taxon>
        <taxon>Mollusca</taxon>
        <taxon>Gastropoda</taxon>
        <taxon>Heterobranchia</taxon>
        <taxon>Euthyneura</taxon>
        <taxon>Panpulmonata</taxon>
        <taxon>Sacoglossa</taxon>
        <taxon>Placobranchoidea</taxon>
        <taxon>Plakobranchidae</taxon>
        <taxon>Elysia</taxon>
    </lineage>
</organism>
<accession>A0AAE0Z8W8</accession>
<dbReference type="AlphaFoldDB" id="A0AAE0Z8W8"/>
<evidence type="ECO:0000313" key="3">
    <source>
        <dbReference type="Proteomes" id="UP001283361"/>
    </source>
</evidence>
<dbReference type="Pfam" id="PF13843">
    <property type="entry name" value="DDE_Tnp_1_7"/>
    <property type="match status" value="1"/>
</dbReference>
<gene>
    <name evidence="2" type="ORF">RRG08_016827</name>
</gene>
<protein>
    <recommendedName>
        <fullName evidence="1">PiggyBac transposable element-derived protein domain-containing protein</fullName>
    </recommendedName>
</protein>
<dbReference type="GO" id="GO:0043565">
    <property type="term" value="F:sequence-specific DNA binding"/>
    <property type="evidence" value="ECO:0007669"/>
    <property type="project" value="TreeGrafter"/>
</dbReference>
<dbReference type="PANTHER" id="PTHR47055">
    <property type="entry name" value="DDE_TNP_1_7 DOMAIN-CONTAINING PROTEIN"/>
    <property type="match status" value="1"/>
</dbReference>
<name>A0AAE0Z8W8_9GAST</name>
<evidence type="ECO:0000313" key="2">
    <source>
        <dbReference type="EMBL" id="KAK3764800.1"/>
    </source>
</evidence>
<reference evidence="2" key="1">
    <citation type="journal article" date="2023" name="G3 (Bethesda)">
        <title>A reference genome for the long-term kleptoplast-retaining sea slug Elysia crispata morphotype clarki.</title>
        <authorList>
            <person name="Eastman K.E."/>
            <person name="Pendleton A.L."/>
            <person name="Shaikh M.A."/>
            <person name="Suttiyut T."/>
            <person name="Ogas R."/>
            <person name="Tomko P."/>
            <person name="Gavelis G."/>
            <person name="Widhalm J.R."/>
            <person name="Wisecaver J.H."/>
        </authorList>
    </citation>
    <scope>NUCLEOTIDE SEQUENCE</scope>
    <source>
        <strain evidence="2">ECLA1</strain>
    </source>
</reference>